<dbReference type="EMBL" id="CP150886">
    <property type="protein sequence ID" value="WZB88403.1"/>
    <property type="molecule type" value="Genomic_DNA"/>
</dbReference>
<dbReference type="Proteomes" id="UP001483337">
    <property type="component" value="Chromosome"/>
</dbReference>
<sequence length="186" mass="21181">MDSKQRRCYQTAMVSAYCSETSFLDKPTMRDGNQQSHKLDILASLHSRKVLVVNSRRRNGLLVFKRYHAEFAGPGAIVGGDYDTDCQFVIPIGNLSLLDPQSHEDRQKAYLIRRQWVRLVKQITENSVPVQRVQKILEQFEQYFPAEVVAALPDDAFAMLVGVLPQTVATVRRLGGDLEDYFDDEC</sequence>
<dbReference type="RefSeq" id="WP_353931311.1">
    <property type="nucleotide sequence ID" value="NZ_CP150886.1"/>
</dbReference>
<name>A0ABZ2UW31_9CYAN</name>
<gene>
    <name evidence="1" type="ORF">WJM97_01520</name>
</gene>
<evidence type="ECO:0000313" key="1">
    <source>
        <dbReference type="EMBL" id="WZB88403.1"/>
    </source>
</evidence>
<evidence type="ECO:0000313" key="2">
    <source>
        <dbReference type="Proteomes" id="UP001483337"/>
    </source>
</evidence>
<proteinExistence type="predicted"/>
<organism evidence="1 2">
    <name type="scientific">Okeanomitos corallinicola TIOX110</name>
    <dbReference type="NCBI Taxonomy" id="3133117"/>
    <lineage>
        <taxon>Bacteria</taxon>
        <taxon>Bacillati</taxon>
        <taxon>Cyanobacteriota</taxon>
        <taxon>Cyanophyceae</taxon>
        <taxon>Nostocales</taxon>
        <taxon>Aphanizomenonaceae</taxon>
        <taxon>Okeanomitos</taxon>
    </lineage>
</organism>
<keyword evidence="2" id="KW-1185">Reference proteome</keyword>
<protein>
    <submittedName>
        <fullName evidence="1">Uncharacterized protein</fullName>
    </submittedName>
</protein>
<accession>A0ABZ2UW31</accession>
<reference evidence="1 2" key="1">
    <citation type="submission" date="2024-04" db="EMBL/GenBank/DDBJ databases">
        <title>Okeanomitos corallinicola gen. &amp; sp. nov. (Nostocales, Cyanobacteria), a new toxic marine heterocyst-forming cyanobacterium from a coral reef.</title>
        <authorList>
            <person name="Li H."/>
            <person name="Li R."/>
            <person name="Kang J."/>
            <person name="Hii K.S."/>
            <person name="Mohamed H.F."/>
            <person name="Xu X."/>
            <person name="Luo Z."/>
        </authorList>
    </citation>
    <scope>NUCLEOTIDE SEQUENCE [LARGE SCALE GENOMIC DNA]</scope>
    <source>
        <strain evidence="1 2">TIOX110</strain>
    </source>
</reference>